<feature type="domain" description="SUF system FeS cluster assembly SufBD N-terminal" evidence="3">
    <location>
        <begin position="13"/>
        <end position="151"/>
    </location>
</feature>
<dbReference type="Proteomes" id="UP001465153">
    <property type="component" value="Unassembled WGS sequence"/>
</dbReference>
<dbReference type="InterPro" id="IPR045595">
    <property type="entry name" value="SufBD_N"/>
</dbReference>
<feature type="domain" description="SUF system FeS cluster assembly SufBD core" evidence="2">
    <location>
        <begin position="159"/>
        <end position="382"/>
    </location>
</feature>
<dbReference type="InterPro" id="IPR000825">
    <property type="entry name" value="SUF_FeS_clus_asmbl_SufBD_core"/>
</dbReference>
<reference evidence="4 5" key="1">
    <citation type="submission" date="2024-04" db="EMBL/GenBank/DDBJ databases">
        <title>Draft genome sequence of Sessilibacter corallicola NBRC 116591.</title>
        <authorList>
            <person name="Miyakawa T."/>
            <person name="Kusuya Y."/>
            <person name="Miura T."/>
        </authorList>
    </citation>
    <scope>NUCLEOTIDE SEQUENCE [LARGE SCALE GENOMIC DNA]</scope>
    <source>
        <strain evidence="4 5">KU-00831-HH</strain>
    </source>
</reference>
<dbReference type="Pfam" id="PF01458">
    <property type="entry name" value="SUFBD_core"/>
    <property type="match status" value="1"/>
</dbReference>
<sequence length="420" mass="47002">MSNWLTQALAQYQSSDSTDWLSAAREKSLQQLHNTAWPTRKTENWRYTPLACLERTSVAEPTNDAFTAESIEGLECIEIVFVNGKLVSELTDNIPGVSISLLSESKESAQNLFQKVKPEHHVFGLVNDVLASAGVVIDVDESVVVDTPIRLVHWQNGGESHVRHLVRVGKGASLAVIEEYRGDNPLVATQYAEYQLEDDAKLNHYRFALHTNQAMVVGGSHFNLSDRSELHSTLIGFGSLLSRVDIDINHCGEHAMATQNSVYLLEGKEIFDLHSNVEHTKPNGTTEENIRGIVGDEAKAVFNGRIHIHRHAQKTLAELNNRNLLLTNKAEVNTKPELEIYADDVRCAHGATVAELDTKALYYLRSRGVSEQEARIMLNFGFINELIEQLPLEPLVEWLQGELKRRFNDLRNQIPGVEAV</sequence>
<organism evidence="4 5">
    <name type="scientific">Sessilibacter corallicola</name>
    <dbReference type="NCBI Taxonomy" id="2904075"/>
    <lineage>
        <taxon>Bacteria</taxon>
        <taxon>Pseudomonadati</taxon>
        <taxon>Pseudomonadota</taxon>
        <taxon>Gammaproteobacteria</taxon>
        <taxon>Cellvibrionales</taxon>
        <taxon>Cellvibrionaceae</taxon>
        <taxon>Sessilibacter</taxon>
    </lineage>
</organism>
<proteinExistence type="inferred from homology"/>
<evidence type="ECO:0000313" key="5">
    <source>
        <dbReference type="Proteomes" id="UP001465153"/>
    </source>
</evidence>
<name>A0ABQ0AEV5_9GAMM</name>
<evidence type="ECO:0000256" key="1">
    <source>
        <dbReference type="ARBA" id="ARBA00043967"/>
    </source>
</evidence>
<dbReference type="Pfam" id="PF19295">
    <property type="entry name" value="SufBD_N"/>
    <property type="match status" value="1"/>
</dbReference>
<dbReference type="InterPro" id="IPR055346">
    <property type="entry name" value="Fe-S_cluster_assembly_SufBD"/>
</dbReference>
<comment type="caution">
    <text evidence="4">The sequence shown here is derived from an EMBL/GenBank/DDBJ whole genome shotgun (WGS) entry which is preliminary data.</text>
</comment>
<dbReference type="RefSeq" id="WP_233086785.1">
    <property type="nucleotide sequence ID" value="NZ_BAABWN010000020.1"/>
</dbReference>
<dbReference type="InterPro" id="IPR037284">
    <property type="entry name" value="SUF_FeS_clus_asmbl_SufBD_sf"/>
</dbReference>
<evidence type="ECO:0000259" key="2">
    <source>
        <dbReference type="Pfam" id="PF01458"/>
    </source>
</evidence>
<comment type="similarity">
    <text evidence="1">Belongs to the iron-sulfur cluster assembly SufBD family.</text>
</comment>
<gene>
    <name evidence="4" type="primary">sufD</name>
    <name evidence="4" type="ORF">NBRC116591_39860</name>
</gene>
<dbReference type="EMBL" id="BAABWN010000020">
    <property type="protein sequence ID" value="GAA6170173.1"/>
    <property type="molecule type" value="Genomic_DNA"/>
</dbReference>
<protein>
    <submittedName>
        <fullName evidence="4">Fe-S cluster assembly protein SufD</fullName>
    </submittedName>
</protein>
<accession>A0ABQ0AEV5</accession>
<evidence type="ECO:0000313" key="4">
    <source>
        <dbReference type="EMBL" id="GAA6170173.1"/>
    </source>
</evidence>
<dbReference type="PANTHER" id="PTHR43575:SF1">
    <property type="entry name" value="PROTEIN ABCI7, CHLOROPLASTIC"/>
    <property type="match status" value="1"/>
</dbReference>
<dbReference type="InterPro" id="IPR011542">
    <property type="entry name" value="SUF_FeS_clus_asmbl_SufD"/>
</dbReference>
<evidence type="ECO:0000259" key="3">
    <source>
        <dbReference type="Pfam" id="PF19295"/>
    </source>
</evidence>
<dbReference type="NCBIfam" id="TIGR01981">
    <property type="entry name" value="sufD"/>
    <property type="match status" value="1"/>
</dbReference>
<dbReference type="PANTHER" id="PTHR43575">
    <property type="entry name" value="PROTEIN ABCI7, CHLOROPLASTIC"/>
    <property type="match status" value="1"/>
</dbReference>
<dbReference type="SUPFAM" id="SSF101960">
    <property type="entry name" value="Stabilizer of iron transporter SufD"/>
    <property type="match status" value="1"/>
</dbReference>
<keyword evidence="5" id="KW-1185">Reference proteome</keyword>